<dbReference type="Gene3D" id="2.60.120.380">
    <property type="match status" value="1"/>
</dbReference>
<evidence type="ECO:0000313" key="3">
    <source>
        <dbReference type="Proteomes" id="UP001597135"/>
    </source>
</evidence>
<evidence type="ECO:0008006" key="4">
    <source>
        <dbReference type="Google" id="ProtNLM"/>
    </source>
</evidence>
<sequence>MKRALAAVAALALTSAAWAQERTEVQFAKGNFGTMIEGSIEGDAYHDYLLGARGGQELFVELDVTDSTGSGTVYFNILPPGSDGVAIYNGSMDGTSFTQPLPEDGVYTIRVYQMGNDKDAGKTSAFRMDLSIQ</sequence>
<organism evidence="2 3">
    <name type="scientific">Litorisediminicola beolgyonensis</name>
    <dbReference type="NCBI Taxonomy" id="1173614"/>
    <lineage>
        <taxon>Bacteria</taxon>
        <taxon>Pseudomonadati</taxon>
        <taxon>Pseudomonadota</taxon>
        <taxon>Alphaproteobacteria</taxon>
        <taxon>Rhodobacterales</taxon>
        <taxon>Paracoccaceae</taxon>
        <taxon>Litorisediminicola</taxon>
    </lineage>
</organism>
<evidence type="ECO:0000256" key="1">
    <source>
        <dbReference type="SAM" id="SignalP"/>
    </source>
</evidence>
<dbReference type="RefSeq" id="WP_386801661.1">
    <property type="nucleotide sequence ID" value="NZ_JBHTMU010000005.1"/>
</dbReference>
<protein>
    <recommendedName>
        <fullName evidence="4">Inhibitor of g-type lysozyme</fullName>
    </recommendedName>
</protein>
<evidence type="ECO:0000313" key="2">
    <source>
        <dbReference type="EMBL" id="MFD1341592.1"/>
    </source>
</evidence>
<gene>
    <name evidence="2" type="ORF">ACFQ4E_04090</name>
</gene>
<dbReference type="Proteomes" id="UP001597135">
    <property type="component" value="Unassembled WGS sequence"/>
</dbReference>
<reference evidence="3" key="1">
    <citation type="journal article" date="2019" name="Int. J. Syst. Evol. Microbiol.">
        <title>The Global Catalogue of Microorganisms (GCM) 10K type strain sequencing project: providing services to taxonomists for standard genome sequencing and annotation.</title>
        <authorList>
            <consortium name="The Broad Institute Genomics Platform"/>
            <consortium name="The Broad Institute Genome Sequencing Center for Infectious Disease"/>
            <person name="Wu L."/>
            <person name="Ma J."/>
        </authorList>
    </citation>
    <scope>NUCLEOTIDE SEQUENCE [LARGE SCALE GENOMIC DNA]</scope>
    <source>
        <strain evidence="3">CCUG 62953</strain>
    </source>
</reference>
<comment type="caution">
    <text evidence="2">The sequence shown here is derived from an EMBL/GenBank/DDBJ whole genome shotgun (WGS) entry which is preliminary data.</text>
</comment>
<keyword evidence="3" id="KW-1185">Reference proteome</keyword>
<name>A0ABW3ZEH5_9RHOB</name>
<proteinExistence type="predicted"/>
<feature type="chain" id="PRO_5047305305" description="Inhibitor of g-type lysozyme" evidence="1">
    <location>
        <begin position="20"/>
        <end position="133"/>
    </location>
</feature>
<dbReference type="EMBL" id="JBHTMU010000005">
    <property type="protein sequence ID" value="MFD1341592.1"/>
    <property type="molecule type" value="Genomic_DNA"/>
</dbReference>
<feature type="signal peptide" evidence="1">
    <location>
        <begin position="1"/>
        <end position="19"/>
    </location>
</feature>
<accession>A0ABW3ZEH5</accession>
<keyword evidence="1" id="KW-0732">Signal</keyword>